<dbReference type="RefSeq" id="WP_139962495.1">
    <property type="nucleotide sequence ID" value="NZ_CP029754.1"/>
</dbReference>
<name>A0A5B8EGB1_LACAM</name>
<protein>
    <submittedName>
        <fullName evidence="1">Uncharacterized protein</fullName>
    </submittedName>
</protein>
<organism evidence="1 2">
    <name type="scientific">Lactobacillus amylovorus</name>
    <dbReference type="NCBI Taxonomy" id="1604"/>
    <lineage>
        <taxon>Bacteria</taxon>
        <taxon>Bacillati</taxon>
        <taxon>Bacillota</taxon>
        <taxon>Bacilli</taxon>
        <taxon>Lactobacillales</taxon>
        <taxon>Lactobacillaceae</taxon>
        <taxon>Lactobacillus</taxon>
    </lineage>
</organism>
<sequence length="285" mass="33452">MMIDIDGKIRMVDISYCRNRIKQGKRQICGIYAFLNGFYDGKIYKLCKWKKLAKELWKLSIDKNIPTDISLLSKNDVVQYSFIGEFFSSDNLENFLADISQNNINVKHELSKLTKHTITRIDIDDVEKIDWNNFSDKKGTTFYLIPINSWMKCKDKFNMHWICLKQGKRKPYILNSAGDRSGERNAMKHVIKDNRNSINRCHKLVGGISNSADLDNVVMNMQNRSKYVPFDFKEYFKGWTKSCKSRKLIDECKDRIGKISKSKACEYSFVDSEFKIVKVTYYQLR</sequence>
<dbReference type="Proteomes" id="UP000312326">
    <property type="component" value="Chromosome"/>
</dbReference>
<gene>
    <name evidence="1" type="ORF">DM298_09260</name>
</gene>
<reference evidence="1 2" key="1">
    <citation type="submission" date="2018-06" db="EMBL/GenBank/DDBJ databases">
        <title>Complete genome sequnece of Lactobacillus amylovorus PMRA3.</title>
        <authorList>
            <person name="Nam Y.-D."/>
            <person name="Chung W.-H."/>
            <person name="Park Y.S."/>
            <person name="Kang J."/>
        </authorList>
    </citation>
    <scope>NUCLEOTIDE SEQUENCE [LARGE SCALE GENOMIC DNA]</scope>
    <source>
        <strain evidence="1 2">PMRA3</strain>
    </source>
</reference>
<accession>A0A5B8EGB1</accession>
<dbReference type="AlphaFoldDB" id="A0A5B8EGB1"/>
<dbReference type="EMBL" id="CP029754">
    <property type="protein sequence ID" value="QDD71013.1"/>
    <property type="molecule type" value="Genomic_DNA"/>
</dbReference>
<proteinExistence type="predicted"/>
<evidence type="ECO:0000313" key="1">
    <source>
        <dbReference type="EMBL" id="QDD71013.1"/>
    </source>
</evidence>
<evidence type="ECO:0000313" key="2">
    <source>
        <dbReference type="Proteomes" id="UP000312326"/>
    </source>
</evidence>